<gene>
    <name evidence="6" type="primary">gb13773</name>
    <name evidence="6" type="ORF">PR202_gb13773</name>
</gene>
<sequence>MANEFCGKVLKCARDQYAHHVLQKCMECVPAQHIQFIFRSFCGKAKALSITPYGCRVIQVDWHMFLIYSCHYLGLFIFQSIMSDIGLFCSLYVHARKSWLSAIITQKSGRQ</sequence>
<dbReference type="PROSITE" id="PS50302">
    <property type="entry name" value="PUM"/>
    <property type="match status" value="1"/>
</dbReference>
<protein>
    <recommendedName>
        <fullName evidence="5">PUM-HD domain-containing protein</fullName>
    </recommendedName>
</protein>
<keyword evidence="4" id="KW-0472">Membrane</keyword>
<dbReference type="PANTHER" id="PTHR12537">
    <property type="entry name" value="RNA BINDING PROTEIN PUMILIO-RELATED"/>
    <property type="match status" value="1"/>
</dbReference>
<evidence type="ECO:0000313" key="6">
    <source>
        <dbReference type="EMBL" id="GJN25887.1"/>
    </source>
</evidence>
<name>A0AAV5ETP3_ELECO</name>
<dbReference type="GO" id="GO:0005737">
    <property type="term" value="C:cytoplasm"/>
    <property type="evidence" value="ECO:0007669"/>
    <property type="project" value="TreeGrafter"/>
</dbReference>
<feature type="domain" description="PUM-HD" evidence="5">
    <location>
        <begin position="1"/>
        <end position="111"/>
    </location>
</feature>
<dbReference type="AlphaFoldDB" id="A0AAV5ETP3"/>
<keyword evidence="4" id="KW-0812">Transmembrane</keyword>
<dbReference type="Proteomes" id="UP001054889">
    <property type="component" value="Unassembled WGS sequence"/>
</dbReference>
<evidence type="ECO:0000256" key="1">
    <source>
        <dbReference type="ARBA" id="ARBA00022737"/>
    </source>
</evidence>
<dbReference type="GO" id="GO:0003729">
    <property type="term" value="F:mRNA binding"/>
    <property type="evidence" value="ECO:0007669"/>
    <property type="project" value="TreeGrafter"/>
</dbReference>
<evidence type="ECO:0000256" key="3">
    <source>
        <dbReference type="PROSITE-ProRule" id="PRU00317"/>
    </source>
</evidence>
<reference evidence="6" key="1">
    <citation type="journal article" date="2018" name="DNA Res.">
        <title>Multiple hybrid de novo genome assembly of finger millet, an orphan allotetraploid crop.</title>
        <authorList>
            <person name="Hatakeyama M."/>
            <person name="Aluri S."/>
            <person name="Balachadran M.T."/>
            <person name="Sivarajan S.R."/>
            <person name="Patrignani A."/>
            <person name="Gruter S."/>
            <person name="Poveda L."/>
            <person name="Shimizu-Inatsugi R."/>
            <person name="Baeten J."/>
            <person name="Francoijs K.J."/>
            <person name="Nataraja K.N."/>
            <person name="Reddy Y.A.N."/>
            <person name="Phadnis S."/>
            <person name="Ravikumar R.L."/>
            <person name="Schlapbach R."/>
            <person name="Sreeman S.M."/>
            <person name="Shimizu K.K."/>
        </authorList>
    </citation>
    <scope>NUCLEOTIDE SEQUENCE</scope>
</reference>
<dbReference type="Pfam" id="PF00806">
    <property type="entry name" value="PUF"/>
    <property type="match status" value="2"/>
</dbReference>
<keyword evidence="2" id="KW-0810">Translation regulation</keyword>
<keyword evidence="1" id="KW-0677">Repeat</keyword>
<dbReference type="EMBL" id="BQKI01000078">
    <property type="protein sequence ID" value="GJN25887.1"/>
    <property type="molecule type" value="Genomic_DNA"/>
</dbReference>
<feature type="repeat" description="Pumilio" evidence="3">
    <location>
        <begin position="4"/>
        <end position="39"/>
    </location>
</feature>
<comment type="caution">
    <text evidence="6">The sequence shown here is derived from an EMBL/GenBank/DDBJ whole genome shotgun (WGS) entry which is preliminary data.</text>
</comment>
<dbReference type="SUPFAM" id="SSF48371">
    <property type="entry name" value="ARM repeat"/>
    <property type="match status" value="1"/>
</dbReference>
<dbReference type="InterPro" id="IPR011989">
    <property type="entry name" value="ARM-like"/>
</dbReference>
<proteinExistence type="predicted"/>
<evidence type="ECO:0000259" key="5">
    <source>
        <dbReference type="PROSITE" id="PS50303"/>
    </source>
</evidence>
<reference evidence="6" key="2">
    <citation type="submission" date="2021-12" db="EMBL/GenBank/DDBJ databases">
        <title>Resequencing data analysis of finger millet.</title>
        <authorList>
            <person name="Hatakeyama M."/>
            <person name="Aluri S."/>
            <person name="Balachadran M.T."/>
            <person name="Sivarajan S.R."/>
            <person name="Poveda L."/>
            <person name="Shimizu-Inatsugi R."/>
            <person name="Schlapbach R."/>
            <person name="Sreeman S.M."/>
            <person name="Shimizu K.K."/>
        </authorList>
    </citation>
    <scope>NUCLEOTIDE SEQUENCE</scope>
</reference>
<dbReference type="Gene3D" id="1.25.10.10">
    <property type="entry name" value="Leucine-rich Repeat Variant"/>
    <property type="match status" value="1"/>
</dbReference>
<dbReference type="SMART" id="SM00025">
    <property type="entry name" value="Pumilio"/>
    <property type="match status" value="1"/>
</dbReference>
<evidence type="ECO:0000256" key="2">
    <source>
        <dbReference type="ARBA" id="ARBA00022845"/>
    </source>
</evidence>
<accession>A0AAV5ETP3</accession>
<dbReference type="PROSITE" id="PS50303">
    <property type="entry name" value="PUM_HD"/>
    <property type="match status" value="1"/>
</dbReference>
<dbReference type="InterPro" id="IPR001313">
    <property type="entry name" value="Pumilio_RNA-bd_rpt"/>
</dbReference>
<keyword evidence="4" id="KW-1133">Transmembrane helix</keyword>
<feature type="transmembrane region" description="Helical" evidence="4">
    <location>
        <begin position="72"/>
        <end position="93"/>
    </location>
</feature>
<dbReference type="GO" id="GO:0006417">
    <property type="term" value="P:regulation of translation"/>
    <property type="evidence" value="ECO:0007669"/>
    <property type="project" value="UniProtKB-KW"/>
</dbReference>
<evidence type="ECO:0000313" key="7">
    <source>
        <dbReference type="Proteomes" id="UP001054889"/>
    </source>
</evidence>
<keyword evidence="7" id="KW-1185">Reference proteome</keyword>
<dbReference type="InterPro" id="IPR016024">
    <property type="entry name" value="ARM-type_fold"/>
</dbReference>
<evidence type="ECO:0000256" key="4">
    <source>
        <dbReference type="SAM" id="Phobius"/>
    </source>
</evidence>
<dbReference type="InterPro" id="IPR033133">
    <property type="entry name" value="PUM-HD"/>
</dbReference>
<dbReference type="PANTHER" id="PTHR12537:SF12">
    <property type="entry name" value="MATERNAL PROTEIN PUMILIO"/>
    <property type="match status" value="1"/>
</dbReference>
<organism evidence="6 7">
    <name type="scientific">Eleusine coracana subsp. coracana</name>
    <dbReference type="NCBI Taxonomy" id="191504"/>
    <lineage>
        <taxon>Eukaryota</taxon>
        <taxon>Viridiplantae</taxon>
        <taxon>Streptophyta</taxon>
        <taxon>Embryophyta</taxon>
        <taxon>Tracheophyta</taxon>
        <taxon>Spermatophyta</taxon>
        <taxon>Magnoliopsida</taxon>
        <taxon>Liliopsida</taxon>
        <taxon>Poales</taxon>
        <taxon>Poaceae</taxon>
        <taxon>PACMAD clade</taxon>
        <taxon>Chloridoideae</taxon>
        <taxon>Cynodonteae</taxon>
        <taxon>Eleusininae</taxon>
        <taxon>Eleusine</taxon>
    </lineage>
</organism>